<dbReference type="AlphaFoldDB" id="A0A7H4LB89"/>
<organism evidence="7 8">
    <name type="scientific">Triticum aestivum</name>
    <name type="common">Wheat</name>
    <dbReference type="NCBI Taxonomy" id="4565"/>
    <lineage>
        <taxon>Eukaryota</taxon>
        <taxon>Viridiplantae</taxon>
        <taxon>Streptophyta</taxon>
        <taxon>Embryophyta</taxon>
        <taxon>Tracheophyta</taxon>
        <taxon>Spermatophyta</taxon>
        <taxon>Magnoliopsida</taxon>
        <taxon>Liliopsida</taxon>
        <taxon>Poales</taxon>
        <taxon>Poaceae</taxon>
        <taxon>BOP clade</taxon>
        <taxon>Pooideae</taxon>
        <taxon>Triticodae</taxon>
        <taxon>Triticeae</taxon>
        <taxon>Triticinae</taxon>
        <taxon>Triticum</taxon>
    </lineage>
</organism>
<evidence type="ECO:0000256" key="4">
    <source>
        <dbReference type="ARBA" id="ARBA00022741"/>
    </source>
</evidence>
<dbReference type="Pfam" id="PF18052">
    <property type="entry name" value="Rx_N"/>
    <property type="match status" value="1"/>
</dbReference>
<dbReference type="GO" id="GO:0000166">
    <property type="term" value="F:nucleotide binding"/>
    <property type="evidence" value="ECO:0007669"/>
    <property type="project" value="UniProtKB-KW"/>
</dbReference>
<proteinExistence type="inferred from homology"/>
<dbReference type="InterPro" id="IPR041118">
    <property type="entry name" value="Rx_N"/>
</dbReference>
<evidence type="ECO:0000256" key="2">
    <source>
        <dbReference type="ARBA" id="ARBA00022614"/>
    </source>
</evidence>
<dbReference type="EMBL" id="LS480641">
    <property type="protein sequence ID" value="SPT15877.1"/>
    <property type="molecule type" value="Genomic_DNA"/>
</dbReference>
<protein>
    <recommendedName>
        <fullName evidence="6">Disease resistance N-terminal domain-containing protein</fullName>
    </recommendedName>
</protein>
<name>A0A7H4LB89_WHEAT</name>
<reference evidence="7 8" key="1">
    <citation type="submission" date="2018-05" db="EMBL/GenBank/DDBJ databases">
        <authorList>
            <person name="Thind KAUR A."/>
        </authorList>
    </citation>
    <scope>NUCLEOTIDE SEQUENCE [LARGE SCALE GENOMIC DNA]</scope>
</reference>
<evidence type="ECO:0000313" key="7">
    <source>
        <dbReference type="EMBL" id="SPT15877.1"/>
    </source>
</evidence>
<feature type="domain" description="Disease resistance N-terminal" evidence="6">
    <location>
        <begin position="12"/>
        <end position="94"/>
    </location>
</feature>
<keyword evidence="2" id="KW-0433">Leucine-rich repeat</keyword>
<sequence length="126" mass="13899">MADATFDVAQWVVGKALASVADGVLESWAASRNFGLNIEALRTELLQVQAMLERAATKELVGPATEKLLQNLQDSAHNAEDLLDELHYFRIHDKLHNMYEAADEHGKDCVCDLALNARHTTKALGK</sequence>
<dbReference type="Gene3D" id="1.20.5.4130">
    <property type="match status" value="1"/>
</dbReference>
<gene>
    <name evidence="7" type="ORF">CAMPLR22A2D_LOCUS470</name>
</gene>
<evidence type="ECO:0000313" key="8">
    <source>
        <dbReference type="Proteomes" id="UP000280104"/>
    </source>
</evidence>
<evidence type="ECO:0000256" key="3">
    <source>
        <dbReference type="ARBA" id="ARBA00022737"/>
    </source>
</evidence>
<keyword evidence="5" id="KW-0611">Plant defense</keyword>
<comment type="similarity">
    <text evidence="1">Belongs to the disease resistance NB-LRR family.</text>
</comment>
<keyword evidence="4" id="KW-0547">Nucleotide-binding</keyword>
<accession>A0A7H4LB89</accession>
<evidence type="ECO:0000259" key="6">
    <source>
        <dbReference type="Pfam" id="PF18052"/>
    </source>
</evidence>
<dbReference type="GO" id="GO:0006952">
    <property type="term" value="P:defense response"/>
    <property type="evidence" value="ECO:0007669"/>
    <property type="project" value="UniProtKB-KW"/>
</dbReference>
<evidence type="ECO:0000256" key="5">
    <source>
        <dbReference type="ARBA" id="ARBA00022821"/>
    </source>
</evidence>
<keyword evidence="3" id="KW-0677">Repeat</keyword>
<evidence type="ECO:0000256" key="1">
    <source>
        <dbReference type="ARBA" id="ARBA00008894"/>
    </source>
</evidence>
<dbReference type="Proteomes" id="UP000280104">
    <property type="component" value="Chromosome II"/>
</dbReference>